<dbReference type="InterPro" id="IPR051906">
    <property type="entry name" value="TolC-like"/>
</dbReference>
<dbReference type="SUPFAM" id="SSF56954">
    <property type="entry name" value="Outer membrane efflux proteins (OEP)"/>
    <property type="match status" value="1"/>
</dbReference>
<evidence type="ECO:0000256" key="2">
    <source>
        <dbReference type="ARBA" id="ARBA00007613"/>
    </source>
</evidence>
<evidence type="ECO:0000313" key="10">
    <source>
        <dbReference type="Proteomes" id="UP000000602"/>
    </source>
</evidence>
<dbReference type="HOGENOM" id="CLU_038256_0_0_7"/>
<evidence type="ECO:0000256" key="6">
    <source>
        <dbReference type="ARBA" id="ARBA00023136"/>
    </source>
</evidence>
<dbReference type="GO" id="GO:0015288">
    <property type="term" value="F:porin activity"/>
    <property type="evidence" value="ECO:0007669"/>
    <property type="project" value="TreeGrafter"/>
</dbReference>
<organism evidence="9 10">
    <name type="scientific">Desulfotalea psychrophila (strain LSv54 / DSM 12343)</name>
    <dbReference type="NCBI Taxonomy" id="177439"/>
    <lineage>
        <taxon>Bacteria</taxon>
        <taxon>Pseudomonadati</taxon>
        <taxon>Thermodesulfobacteriota</taxon>
        <taxon>Desulfobulbia</taxon>
        <taxon>Desulfobulbales</taxon>
        <taxon>Desulfocapsaceae</taxon>
        <taxon>Desulfotalea</taxon>
    </lineage>
</organism>
<keyword evidence="7" id="KW-0998">Cell outer membrane</keyword>
<keyword evidence="6 8" id="KW-0472">Membrane</keyword>
<evidence type="ECO:0000313" key="9">
    <source>
        <dbReference type="EMBL" id="CAG36836.1"/>
    </source>
</evidence>
<feature type="transmembrane region" description="Helical" evidence="8">
    <location>
        <begin position="12"/>
        <end position="29"/>
    </location>
</feature>
<dbReference type="STRING" id="177439.DP2107"/>
<dbReference type="PANTHER" id="PTHR30026:SF22">
    <property type="entry name" value="OUTER MEMBRANE EFFLUX PROTEIN"/>
    <property type="match status" value="1"/>
</dbReference>
<comment type="similarity">
    <text evidence="2">Belongs to the outer membrane factor (OMF) (TC 1.B.17) family.</text>
</comment>
<dbReference type="Gene3D" id="1.20.1600.10">
    <property type="entry name" value="Outer membrane efflux proteins (OEP)"/>
    <property type="match status" value="1"/>
</dbReference>
<reference evidence="10" key="1">
    <citation type="journal article" date="2004" name="Environ. Microbiol.">
        <title>The genome of Desulfotalea psychrophila, a sulfate-reducing bacterium from permanently cold Arctic sediments.</title>
        <authorList>
            <person name="Rabus R."/>
            <person name="Ruepp A."/>
            <person name="Frickey T."/>
            <person name="Rattei T."/>
            <person name="Fartmann B."/>
            <person name="Stark M."/>
            <person name="Bauer M."/>
            <person name="Zibat A."/>
            <person name="Lombardot T."/>
            <person name="Becker I."/>
            <person name="Amann J."/>
            <person name="Gellner K."/>
            <person name="Teeling H."/>
            <person name="Leuschner W.D."/>
            <person name="Gloeckner F.-O."/>
            <person name="Lupas A.N."/>
            <person name="Amann R."/>
            <person name="Klenk H.-P."/>
        </authorList>
    </citation>
    <scope>NUCLEOTIDE SEQUENCE [LARGE SCALE GENOMIC DNA]</scope>
    <source>
        <strain evidence="10">DSM 12343 / LSv54</strain>
    </source>
</reference>
<evidence type="ECO:0000256" key="3">
    <source>
        <dbReference type="ARBA" id="ARBA00022448"/>
    </source>
</evidence>
<sequence length="446" mass="50222">MNLQRRPHFCRAILLFSLCTSILLSPLFFRQRCYADTQTLAESDALTVGAKEQAVVGLAAALQATMSYNPAIKGKRAELNSYEARIDGAKAGRYPSLSAQANNVNNYLGQYEQGIVSIQQPLWAFGKIDNEIDRAEANYHSEQLGLLQVQRQLIENTAAAYARIEGIEKRATVARLNIREHEKLYNRIKRREEGHMASEADMRLAYSRLIQAKTQLMRIGGERDIAISNLRLLTQADVAVDAVVDKDLTELPMIAEVEDRAIKNSADVRYKKMRLDVVAYDVKREKIASLPTLSCRVDYEFLDKPESGDRTSYGLVLEGNLEGMGFTTISRVKGATSREIAAREDVDLTTNDVLNRVRSLMLDRAMQSSLKNAQRESVQIVESTMASFMRQYESGRKSWIDVLNTQRELTELRYQLAQIENDWLTSSLRVLAVTGELDQLAGIESL</sequence>
<dbReference type="InterPro" id="IPR003423">
    <property type="entry name" value="OMP_efflux"/>
</dbReference>
<gene>
    <name evidence="9" type="ordered locus">DP2107</name>
</gene>
<comment type="subcellular location">
    <subcellularLocation>
        <location evidence="1">Cell outer membrane</location>
    </subcellularLocation>
</comment>
<evidence type="ECO:0000256" key="7">
    <source>
        <dbReference type="ARBA" id="ARBA00023237"/>
    </source>
</evidence>
<keyword evidence="10" id="KW-1185">Reference proteome</keyword>
<dbReference type="eggNOG" id="COG1538">
    <property type="taxonomic scope" value="Bacteria"/>
</dbReference>
<dbReference type="GO" id="GO:1990281">
    <property type="term" value="C:efflux pump complex"/>
    <property type="evidence" value="ECO:0007669"/>
    <property type="project" value="TreeGrafter"/>
</dbReference>
<evidence type="ECO:0000256" key="1">
    <source>
        <dbReference type="ARBA" id="ARBA00004442"/>
    </source>
</evidence>
<keyword evidence="5 8" id="KW-0812">Transmembrane</keyword>
<dbReference type="Proteomes" id="UP000000602">
    <property type="component" value="Chromosome"/>
</dbReference>
<keyword evidence="8" id="KW-1133">Transmembrane helix</keyword>
<dbReference type="EMBL" id="CR522870">
    <property type="protein sequence ID" value="CAG36836.1"/>
    <property type="molecule type" value="Genomic_DNA"/>
</dbReference>
<dbReference type="Pfam" id="PF02321">
    <property type="entry name" value="OEP"/>
    <property type="match status" value="2"/>
</dbReference>
<dbReference type="KEGG" id="dps:DP2107"/>
<name>Q6ALD9_DESPS</name>
<proteinExistence type="inferred from homology"/>
<protein>
    <submittedName>
        <fullName evidence="9">Hypothetical outer membrane protein</fullName>
    </submittedName>
</protein>
<keyword evidence="4" id="KW-1134">Transmembrane beta strand</keyword>
<evidence type="ECO:0000256" key="5">
    <source>
        <dbReference type="ARBA" id="ARBA00022692"/>
    </source>
</evidence>
<keyword evidence="3" id="KW-0813">Transport</keyword>
<dbReference type="RefSeq" id="WP_011189348.1">
    <property type="nucleotide sequence ID" value="NC_006138.1"/>
</dbReference>
<dbReference type="PANTHER" id="PTHR30026">
    <property type="entry name" value="OUTER MEMBRANE PROTEIN TOLC"/>
    <property type="match status" value="1"/>
</dbReference>
<evidence type="ECO:0000256" key="4">
    <source>
        <dbReference type="ARBA" id="ARBA00022452"/>
    </source>
</evidence>
<dbReference type="GO" id="GO:0015562">
    <property type="term" value="F:efflux transmembrane transporter activity"/>
    <property type="evidence" value="ECO:0007669"/>
    <property type="project" value="InterPro"/>
</dbReference>
<dbReference type="AlphaFoldDB" id="Q6ALD9"/>
<evidence type="ECO:0000256" key="8">
    <source>
        <dbReference type="SAM" id="Phobius"/>
    </source>
</evidence>
<dbReference type="OrthoDB" id="5296315at2"/>
<dbReference type="GO" id="GO:0009279">
    <property type="term" value="C:cell outer membrane"/>
    <property type="evidence" value="ECO:0007669"/>
    <property type="project" value="UniProtKB-SubCell"/>
</dbReference>
<accession>Q6ALD9</accession>